<dbReference type="RefSeq" id="XP_022081087.1">
    <property type="nucleotide sequence ID" value="XM_022225395.1"/>
</dbReference>
<evidence type="ECO:0000256" key="7">
    <source>
        <dbReference type="ARBA" id="ARBA00023170"/>
    </source>
</evidence>
<dbReference type="Gene3D" id="1.20.1070.10">
    <property type="entry name" value="Rhodopsin 7-helix transmembrane proteins"/>
    <property type="match status" value="1"/>
</dbReference>
<evidence type="ECO:0000256" key="3">
    <source>
        <dbReference type="ARBA" id="ARBA00022692"/>
    </source>
</evidence>
<evidence type="ECO:0000313" key="12">
    <source>
        <dbReference type="Proteomes" id="UP000694845"/>
    </source>
</evidence>
<dbReference type="PROSITE" id="PS50262">
    <property type="entry name" value="G_PROTEIN_RECEP_F1_2"/>
    <property type="match status" value="1"/>
</dbReference>
<keyword evidence="8" id="KW-0807">Transducer</keyword>
<feature type="domain" description="G-protein coupled receptors family 1 profile" evidence="11">
    <location>
        <begin position="44"/>
        <end position="383"/>
    </location>
</feature>
<evidence type="ECO:0000256" key="5">
    <source>
        <dbReference type="ARBA" id="ARBA00023040"/>
    </source>
</evidence>
<evidence type="ECO:0000256" key="8">
    <source>
        <dbReference type="ARBA" id="ARBA00023224"/>
    </source>
</evidence>
<evidence type="ECO:0000256" key="1">
    <source>
        <dbReference type="ARBA" id="ARBA00004651"/>
    </source>
</evidence>
<dbReference type="GO" id="GO:0008528">
    <property type="term" value="F:G protein-coupled peptide receptor activity"/>
    <property type="evidence" value="ECO:0007669"/>
    <property type="project" value="TreeGrafter"/>
</dbReference>
<feature type="transmembrane region" description="Helical" evidence="10">
    <location>
        <begin position="104"/>
        <end position="122"/>
    </location>
</feature>
<feature type="compositionally biased region" description="Basic and acidic residues" evidence="9">
    <location>
        <begin position="282"/>
        <end position="295"/>
    </location>
</feature>
<keyword evidence="7" id="KW-0675">Receptor</keyword>
<evidence type="ECO:0000313" key="13">
    <source>
        <dbReference type="RefSeq" id="XP_022081087.1"/>
    </source>
</evidence>
<dbReference type="SMART" id="SM01381">
    <property type="entry name" value="7TM_GPCR_Srsx"/>
    <property type="match status" value="1"/>
</dbReference>
<dbReference type="InterPro" id="IPR017452">
    <property type="entry name" value="GPCR_Rhodpsn_7TM"/>
</dbReference>
<dbReference type="OrthoDB" id="6109871at2759"/>
<keyword evidence="6 10" id="KW-0472">Membrane</keyword>
<evidence type="ECO:0000256" key="6">
    <source>
        <dbReference type="ARBA" id="ARBA00023136"/>
    </source>
</evidence>
<dbReference type="CDD" id="cd00637">
    <property type="entry name" value="7tm_classA_rhodopsin-like"/>
    <property type="match status" value="1"/>
</dbReference>
<dbReference type="SUPFAM" id="SSF81321">
    <property type="entry name" value="Family A G protein-coupled receptor-like"/>
    <property type="match status" value="1"/>
</dbReference>
<feature type="transmembrane region" description="Helical" evidence="10">
    <location>
        <begin position="329"/>
        <end position="346"/>
    </location>
</feature>
<gene>
    <name evidence="13" type="primary">LOC110974065</name>
</gene>
<protein>
    <submittedName>
        <fullName evidence="13">G-protein coupled receptor 84-like</fullName>
    </submittedName>
</protein>
<feature type="region of interest" description="Disordered" evidence="9">
    <location>
        <begin position="235"/>
        <end position="312"/>
    </location>
</feature>
<dbReference type="GO" id="GO:0007218">
    <property type="term" value="P:neuropeptide signaling pathway"/>
    <property type="evidence" value="ECO:0007669"/>
    <property type="project" value="TreeGrafter"/>
</dbReference>
<sequence>MENSTVACVNLSSVDVETDQYALYTYRIVDLVVCSLLSAIGALGNVLILRVYWTKKRKTSTHILISGLALADLLVCLSLVGTVVRHTYFFIRKDEPALLYLPDHFGNVWTGLSVCITAFIAVDRYDCVCRPARRWFNTRRAKLVVAVALFPCVILETPRAVETFCSCRISNTPSLILLAAGFLLAVGTIAVCYGKVFNAVRQHTKVGICSGLGRSSVNARKNTATNELPIATIAHANGSRGNSPGPSVKHTMPSLDPTPLQQCRTTSWATESENTRANHNKLSKDAQRSRQDRLGKTSAPPTSDRVFTQVSRQRPPSGSVLLQRKTTRMLFITSVVFVVTWTPLWVCEAQRLLSDGDLDSFIGIDILLRDVIFVNNAVNPVIYSLANRRFRQEFVNELHKWPLSLCRFQNED</sequence>
<accession>A0A8B7XLQ5</accession>
<feature type="compositionally biased region" description="Polar residues" evidence="9">
    <location>
        <begin position="299"/>
        <end position="312"/>
    </location>
</feature>
<feature type="transmembrane region" description="Helical" evidence="10">
    <location>
        <begin position="366"/>
        <end position="386"/>
    </location>
</feature>
<reference evidence="13" key="1">
    <citation type="submission" date="2025-08" db="UniProtKB">
        <authorList>
            <consortium name="RefSeq"/>
        </authorList>
    </citation>
    <scope>IDENTIFICATION</scope>
</reference>
<dbReference type="PANTHER" id="PTHR24230:SF0">
    <property type="entry name" value="G-PROTEIN COUPLED RECEPTORS FAMILY 1 PROFILE DOMAIN-CONTAINING PROTEIN"/>
    <property type="match status" value="1"/>
</dbReference>
<feature type="transmembrane region" description="Helical" evidence="10">
    <location>
        <begin position="28"/>
        <end position="51"/>
    </location>
</feature>
<evidence type="ECO:0000256" key="10">
    <source>
        <dbReference type="SAM" id="Phobius"/>
    </source>
</evidence>
<dbReference type="KEGG" id="aplc:110974065"/>
<dbReference type="AlphaFoldDB" id="A0A8B7XLQ5"/>
<name>A0A8B7XLQ5_ACAPL</name>
<organism evidence="12 13">
    <name type="scientific">Acanthaster planci</name>
    <name type="common">Crown-of-thorns starfish</name>
    <dbReference type="NCBI Taxonomy" id="133434"/>
    <lineage>
        <taxon>Eukaryota</taxon>
        <taxon>Metazoa</taxon>
        <taxon>Echinodermata</taxon>
        <taxon>Eleutherozoa</taxon>
        <taxon>Asterozoa</taxon>
        <taxon>Asteroidea</taxon>
        <taxon>Valvatacea</taxon>
        <taxon>Valvatida</taxon>
        <taxon>Acanthasteridae</taxon>
        <taxon>Acanthaster</taxon>
    </lineage>
</organism>
<dbReference type="PANTHER" id="PTHR24230">
    <property type="entry name" value="G-PROTEIN COUPLED RECEPTOR"/>
    <property type="match status" value="1"/>
</dbReference>
<evidence type="ECO:0000259" key="11">
    <source>
        <dbReference type="PROSITE" id="PS50262"/>
    </source>
</evidence>
<feature type="transmembrane region" description="Helical" evidence="10">
    <location>
        <begin position="143"/>
        <end position="161"/>
    </location>
</feature>
<keyword evidence="5" id="KW-0297">G-protein coupled receptor</keyword>
<dbReference type="PRINTS" id="PR00237">
    <property type="entry name" value="GPCRRHODOPSN"/>
</dbReference>
<feature type="transmembrane region" description="Helical" evidence="10">
    <location>
        <begin position="63"/>
        <end position="84"/>
    </location>
</feature>
<keyword evidence="3 10" id="KW-0812">Transmembrane</keyword>
<evidence type="ECO:0000256" key="9">
    <source>
        <dbReference type="SAM" id="MobiDB-lite"/>
    </source>
</evidence>
<dbReference type="OMA" id="WATESEN"/>
<proteinExistence type="predicted"/>
<dbReference type="Pfam" id="PF00001">
    <property type="entry name" value="7tm_1"/>
    <property type="match status" value="1"/>
</dbReference>
<evidence type="ECO:0000256" key="2">
    <source>
        <dbReference type="ARBA" id="ARBA00022475"/>
    </source>
</evidence>
<keyword evidence="4 10" id="KW-1133">Transmembrane helix</keyword>
<evidence type="ECO:0000256" key="4">
    <source>
        <dbReference type="ARBA" id="ARBA00022989"/>
    </source>
</evidence>
<dbReference type="InterPro" id="IPR000276">
    <property type="entry name" value="GPCR_Rhodpsn"/>
</dbReference>
<dbReference type="GeneID" id="110974065"/>
<dbReference type="Proteomes" id="UP000694845">
    <property type="component" value="Unplaced"/>
</dbReference>
<dbReference type="GO" id="GO:0005886">
    <property type="term" value="C:plasma membrane"/>
    <property type="evidence" value="ECO:0007669"/>
    <property type="project" value="UniProtKB-SubCell"/>
</dbReference>
<feature type="transmembrane region" description="Helical" evidence="10">
    <location>
        <begin position="173"/>
        <end position="193"/>
    </location>
</feature>
<feature type="compositionally biased region" description="Polar residues" evidence="9">
    <location>
        <begin position="259"/>
        <end position="277"/>
    </location>
</feature>
<keyword evidence="12" id="KW-1185">Reference proteome</keyword>
<keyword evidence="2" id="KW-1003">Cell membrane</keyword>
<comment type="subcellular location">
    <subcellularLocation>
        <location evidence="1">Cell membrane</location>
        <topology evidence="1">Multi-pass membrane protein</topology>
    </subcellularLocation>
</comment>